<dbReference type="EMBL" id="JARBJD010000041">
    <property type="protein sequence ID" value="KAK2958096.1"/>
    <property type="molecule type" value="Genomic_DNA"/>
</dbReference>
<name>A0ABQ9Y2X5_9EUKA</name>
<proteinExistence type="predicted"/>
<accession>A0ABQ9Y2X5</accession>
<protein>
    <submittedName>
        <fullName evidence="1">Uncharacterized protein</fullName>
    </submittedName>
</protein>
<dbReference type="Gene3D" id="3.90.1140.10">
    <property type="entry name" value="Cyclic phosphodiesterase"/>
    <property type="match status" value="1"/>
</dbReference>
<gene>
    <name evidence="1" type="ORF">BLNAU_7023</name>
</gene>
<keyword evidence="2" id="KW-1185">Reference proteome</keyword>
<organism evidence="1 2">
    <name type="scientific">Blattamonas nauphoetae</name>
    <dbReference type="NCBI Taxonomy" id="2049346"/>
    <lineage>
        <taxon>Eukaryota</taxon>
        <taxon>Metamonada</taxon>
        <taxon>Preaxostyla</taxon>
        <taxon>Oxymonadida</taxon>
        <taxon>Blattamonas</taxon>
    </lineage>
</organism>
<dbReference type="Proteomes" id="UP001281761">
    <property type="component" value="Unassembled WGS sequence"/>
</dbReference>
<comment type="caution">
    <text evidence="1">The sequence shown here is derived from an EMBL/GenBank/DDBJ whole genome shotgun (WGS) entry which is preliminary data.</text>
</comment>
<dbReference type="Pfam" id="PF13563">
    <property type="entry name" value="2_5_RNA_ligase2"/>
    <property type="match status" value="1"/>
</dbReference>
<evidence type="ECO:0000313" key="2">
    <source>
        <dbReference type="Proteomes" id="UP001281761"/>
    </source>
</evidence>
<sequence>MIVQLSILLSQICYGRTINIHLKVDSIVEELSLQYNQQIRKYDPTMQIFFETVHQPHITLYMTNFQEGCEPTLRRVLQKTTQNLKSGKVFMEKAYASGSYAMWNSTIDSYIQTLSDTIVNATRHLAVQDQPVPQWVLDIKDDVVRERKIKYVKEYGSPNVFEEFGPHVTLGFDSDTKALAAAMKRVKVAPTTYQSLVVAMGTAGPFGTVLRGRDLGYFYLSSS</sequence>
<evidence type="ECO:0000313" key="1">
    <source>
        <dbReference type="EMBL" id="KAK2958096.1"/>
    </source>
</evidence>
<reference evidence="1 2" key="1">
    <citation type="journal article" date="2022" name="bioRxiv">
        <title>Genomics of Preaxostyla Flagellates Illuminates Evolutionary Transitions and the Path Towards Mitochondrial Loss.</title>
        <authorList>
            <person name="Novak L.V.F."/>
            <person name="Treitli S.C."/>
            <person name="Pyrih J."/>
            <person name="Halakuc P."/>
            <person name="Pipaliya S.V."/>
            <person name="Vacek V."/>
            <person name="Brzon O."/>
            <person name="Soukal P."/>
            <person name="Eme L."/>
            <person name="Dacks J.B."/>
            <person name="Karnkowska A."/>
            <person name="Elias M."/>
            <person name="Hampl V."/>
        </authorList>
    </citation>
    <scope>NUCLEOTIDE SEQUENCE [LARGE SCALE GENOMIC DNA]</scope>
    <source>
        <strain evidence="1">NAU3</strain>
        <tissue evidence="1">Gut</tissue>
    </source>
</reference>